<feature type="domain" description="HAMP" evidence="11">
    <location>
        <begin position="234"/>
        <end position="285"/>
    </location>
</feature>
<evidence type="ECO:0000259" key="10">
    <source>
        <dbReference type="PROSITE" id="PS50111"/>
    </source>
</evidence>
<dbReference type="STRING" id="650891.SAMN05216203_0156"/>
<dbReference type="EMBL" id="FOYW01000001">
    <property type="protein sequence ID" value="SFR42166.1"/>
    <property type="molecule type" value="Genomic_DNA"/>
</dbReference>
<feature type="domain" description="Methyl-accepting transducer" evidence="10">
    <location>
        <begin position="290"/>
        <end position="526"/>
    </location>
</feature>
<evidence type="ECO:0000256" key="2">
    <source>
        <dbReference type="ARBA" id="ARBA00022692"/>
    </source>
</evidence>
<dbReference type="PROSITE" id="PS50885">
    <property type="entry name" value="HAMP"/>
    <property type="match status" value="1"/>
</dbReference>
<evidence type="ECO:0000256" key="7">
    <source>
        <dbReference type="PROSITE-ProRule" id="PRU00284"/>
    </source>
</evidence>
<accession>A0A1I6GJ10</accession>
<dbReference type="Proteomes" id="UP000198644">
    <property type="component" value="Unassembled WGS sequence"/>
</dbReference>
<dbReference type="GO" id="GO:0016020">
    <property type="term" value="C:membrane"/>
    <property type="evidence" value="ECO:0007669"/>
    <property type="project" value="UniProtKB-SubCell"/>
</dbReference>
<dbReference type="PANTHER" id="PTHR32089">
    <property type="entry name" value="METHYL-ACCEPTING CHEMOTAXIS PROTEIN MCPB"/>
    <property type="match status" value="1"/>
</dbReference>
<keyword evidence="3 9" id="KW-1133">Transmembrane helix</keyword>
<dbReference type="InterPro" id="IPR004089">
    <property type="entry name" value="MCPsignal_dom"/>
</dbReference>
<protein>
    <submittedName>
        <fullName evidence="12">Methyl-accepting chemotaxis protein</fullName>
    </submittedName>
</protein>
<name>A0A1I6GJ10_9GAMM</name>
<dbReference type="FunFam" id="1.10.287.950:FF:000001">
    <property type="entry name" value="Methyl-accepting chemotaxis sensory transducer"/>
    <property type="match status" value="1"/>
</dbReference>
<keyword evidence="13" id="KW-1185">Reference proteome</keyword>
<dbReference type="GO" id="GO:0007165">
    <property type="term" value="P:signal transduction"/>
    <property type="evidence" value="ECO:0007669"/>
    <property type="project" value="UniProtKB-KW"/>
</dbReference>
<sequence length="568" mass="61912">MAHLKEWFGLIRHRVYFLVGLGVMVTLLAGSVSYFVFNTLDVVTLIARLERSHTVDVFRASSSLHQYVNTEDEADYGEFEERLGRALAYSELFAATPELLETESTSAFARQLQQTFREIRDADQARGFALRLEILESNPIAQRLIALSAEVSGVSEQILAVAAELRNTTDPSRRQQLIEELDVREREVNELAHQFSDLTGELSQFAISLAVTVLVLVLILGMLVLGIVAWLLLRPMNRSVAQAVETIQNLADGYLDSRQYTAPGEMGQILAATNRLQQQLSRVVSDSHSISQTLASSAEELSTTTDALLQGAEEQSQGVKVVSGSVQQMSESEATVAGKARETRDVSMQTETLAREGGESVTRAVAGMNRMQQAVSQSSTTTEALTRASARVHEVVDTIQAIAEQTNLLALNAAIEAARAGEHGRGFSVVADEVRALSTRTQEATQDAAKALDTIETQVSQATTSMELCQSEVQAALDVTNELERAFQGIMASSSEGRSHNEHIAGALQENATRAEQILEQVSGISRITSNTEQSSQQINTAADQLARTAAELKDLLEWFKASGRSKR</sequence>
<dbReference type="PANTHER" id="PTHR32089:SF112">
    <property type="entry name" value="LYSOZYME-LIKE PROTEIN-RELATED"/>
    <property type="match status" value="1"/>
</dbReference>
<comment type="subcellular location">
    <subcellularLocation>
        <location evidence="1">Membrane</location>
        <topology evidence="1">Multi-pass membrane protein</topology>
    </subcellularLocation>
</comment>
<dbReference type="InterPro" id="IPR003660">
    <property type="entry name" value="HAMP_dom"/>
</dbReference>
<keyword evidence="5 7" id="KW-0807">Transducer</keyword>
<dbReference type="RefSeq" id="WP_092008416.1">
    <property type="nucleotide sequence ID" value="NZ_FOYW01000001.1"/>
</dbReference>
<dbReference type="AlphaFoldDB" id="A0A1I6GJ10"/>
<evidence type="ECO:0000256" key="5">
    <source>
        <dbReference type="ARBA" id="ARBA00023224"/>
    </source>
</evidence>
<dbReference type="OrthoDB" id="6092731at2"/>
<gene>
    <name evidence="12" type="ORF">SAMN05216203_0156</name>
</gene>
<evidence type="ECO:0000313" key="12">
    <source>
        <dbReference type="EMBL" id="SFR42166.1"/>
    </source>
</evidence>
<proteinExistence type="inferred from homology"/>
<dbReference type="Pfam" id="PF00015">
    <property type="entry name" value="MCPsignal"/>
    <property type="match status" value="1"/>
</dbReference>
<evidence type="ECO:0000256" key="1">
    <source>
        <dbReference type="ARBA" id="ARBA00004141"/>
    </source>
</evidence>
<feature type="transmembrane region" description="Helical" evidence="9">
    <location>
        <begin position="205"/>
        <end position="233"/>
    </location>
</feature>
<evidence type="ECO:0000256" key="3">
    <source>
        <dbReference type="ARBA" id="ARBA00022989"/>
    </source>
</evidence>
<evidence type="ECO:0000256" key="9">
    <source>
        <dbReference type="SAM" id="Phobius"/>
    </source>
</evidence>
<feature type="region of interest" description="Disordered" evidence="8">
    <location>
        <begin position="330"/>
        <end position="358"/>
    </location>
</feature>
<comment type="similarity">
    <text evidence="6">Belongs to the methyl-accepting chemotaxis (MCP) protein family.</text>
</comment>
<feature type="transmembrane region" description="Helical" evidence="9">
    <location>
        <begin position="15"/>
        <end position="37"/>
    </location>
</feature>
<dbReference type="Gene3D" id="1.10.287.950">
    <property type="entry name" value="Methyl-accepting chemotaxis protein"/>
    <property type="match status" value="1"/>
</dbReference>
<keyword evidence="2 9" id="KW-0812">Transmembrane</keyword>
<evidence type="ECO:0000256" key="6">
    <source>
        <dbReference type="ARBA" id="ARBA00029447"/>
    </source>
</evidence>
<organism evidence="12 13">
    <name type="scientific">Marinobacter daqiaonensis</name>
    <dbReference type="NCBI Taxonomy" id="650891"/>
    <lineage>
        <taxon>Bacteria</taxon>
        <taxon>Pseudomonadati</taxon>
        <taxon>Pseudomonadota</taxon>
        <taxon>Gammaproteobacteria</taxon>
        <taxon>Pseudomonadales</taxon>
        <taxon>Marinobacteraceae</taxon>
        <taxon>Marinobacter</taxon>
    </lineage>
</organism>
<dbReference type="SUPFAM" id="SSF58104">
    <property type="entry name" value="Methyl-accepting chemotaxis protein (MCP) signaling domain"/>
    <property type="match status" value="1"/>
</dbReference>
<evidence type="ECO:0000259" key="11">
    <source>
        <dbReference type="PROSITE" id="PS50885"/>
    </source>
</evidence>
<evidence type="ECO:0000313" key="13">
    <source>
        <dbReference type="Proteomes" id="UP000198644"/>
    </source>
</evidence>
<reference evidence="12 13" key="1">
    <citation type="submission" date="2016-10" db="EMBL/GenBank/DDBJ databases">
        <authorList>
            <person name="de Groot N.N."/>
        </authorList>
    </citation>
    <scope>NUCLEOTIDE SEQUENCE [LARGE SCALE GENOMIC DNA]</scope>
    <source>
        <strain evidence="12 13">CGMCC 1.9167</strain>
    </source>
</reference>
<evidence type="ECO:0000256" key="8">
    <source>
        <dbReference type="SAM" id="MobiDB-lite"/>
    </source>
</evidence>
<dbReference type="PROSITE" id="PS50111">
    <property type="entry name" value="CHEMOTAXIS_TRANSDUC_2"/>
    <property type="match status" value="1"/>
</dbReference>
<evidence type="ECO:0000256" key="4">
    <source>
        <dbReference type="ARBA" id="ARBA00023136"/>
    </source>
</evidence>
<keyword evidence="4 9" id="KW-0472">Membrane</keyword>
<dbReference type="GO" id="GO:0006935">
    <property type="term" value="P:chemotaxis"/>
    <property type="evidence" value="ECO:0007669"/>
    <property type="project" value="UniProtKB-ARBA"/>
</dbReference>
<dbReference type="SMART" id="SM00283">
    <property type="entry name" value="MA"/>
    <property type="match status" value="1"/>
</dbReference>